<keyword evidence="2" id="KW-0677">Repeat</keyword>
<keyword evidence="1" id="KW-0433">Leucine-rich repeat</keyword>
<dbReference type="InterPro" id="IPR038765">
    <property type="entry name" value="Papain-like_cys_pep_sf"/>
</dbReference>
<gene>
    <name evidence="4" type="ORF">SAMN02745176_00610</name>
</gene>
<evidence type="ECO:0000259" key="3">
    <source>
        <dbReference type="SMART" id="SM00460"/>
    </source>
</evidence>
<dbReference type="InterPro" id="IPR032675">
    <property type="entry name" value="LRR_dom_sf"/>
</dbReference>
<dbReference type="STRING" id="1122184.SAMN02745176_00610"/>
<dbReference type="InterPro" id="IPR015943">
    <property type="entry name" value="WD40/YVTN_repeat-like_dom_sf"/>
</dbReference>
<dbReference type="SMART" id="SM00460">
    <property type="entry name" value="TGc"/>
    <property type="match status" value="1"/>
</dbReference>
<dbReference type="InterPro" id="IPR025875">
    <property type="entry name" value="Leu-rich_rpt_4"/>
</dbReference>
<sequence>MKKLLKLMLFILLLSIIMTLNFTYCDVSIPLGTNEENTIEDNAPIEFDNPPLENFIREKINKLGDIYKKDLEGIDKIYGFSNEDKLTTLQGIEYLTNLNYLNIGSNKIHDLTPLFDLPNLTNLSVDAKYLKDLRQIEKLKNLENLSISNLASEEDLNIIKNITGLKTLTISNTSISDFSALSSLSNLESLILDGNNIDDISFVKNLTKIKELNLSDNHIEDLTPISHLTNLTKLDITSNKVQDLTPIGNLKNLETLFAENNFIRNIEGLKSCINLKILSLDNNFITDISPLAYLDNITNLKLSDNLISDISAIRNMKKLETIYIDSNPILDVTPAIEKSLRNGSSIDFLKTQEAGKKAHNIVKQIIKKNMKDIEKEKAIYNYLINNVKIHNIWDPTSDGTSGDIYGALNRGVAGSEGYAKAMKVLCHLAGLDCIYVEGTLNNSNKHYTYHHCWNMVKIDGHYYHVDVSWDDGGYSGKILENSEYYVPPIKFFNISDSDMLKYGKRTWNINAYPRTTAFDDPSHYDPHPSEYKISYYPDKPMGKDLPFLITNEKDIVLPPYSAILYNITNQEKDAVKNSGLDMGNILVANHAKKKVTIKKGEILKGHHGITNGLDVYYRIIVFKNDFNEKDIISKGISGRKDVLYAGNWIYDGLVPNVYDDKSEENEAIIGIAKVSLHNGNINNGQIVLEKDGYCYANERDSNGNYRLAKTSISTGKKVILHENKNISNNYYAKNIKIHGKYLYFSYDDEGLYRLNLETGHKELLVKAENFRDSLRSLICITDEEICYISVDGYNIYRIDRNTMITEPLSFHSFGDMTIVGDSIYYIKLCASPSSENEICKYNLKTGRNGLLSQIFGNSLISDGQYLYYVMYDPYTYEYSICKSDLNCKNKELIFKTNEAIYNLNMDGDKIYLSTLGKVYKIGPEKQAEVVFEGYCEHIIVGEKYIHIVDNDGTIDKMIPR</sequence>
<protein>
    <submittedName>
        <fullName evidence="4">Leucine-rich repeat (LRR) protein</fullName>
    </submittedName>
</protein>
<name>A0A1M6BZZ0_9FIRM</name>
<evidence type="ECO:0000256" key="2">
    <source>
        <dbReference type="ARBA" id="ARBA00022737"/>
    </source>
</evidence>
<dbReference type="SUPFAM" id="SSF54001">
    <property type="entry name" value="Cysteine proteinases"/>
    <property type="match status" value="1"/>
</dbReference>
<dbReference type="PANTHER" id="PTHR46652:SF3">
    <property type="entry name" value="LEUCINE-RICH REPEAT-CONTAINING PROTEIN 9"/>
    <property type="match status" value="1"/>
</dbReference>
<keyword evidence="5" id="KW-1185">Reference proteome</keyword>
<accession>A0A1M6BZZ0</accession>
<evidence type="ECO:0000313" key="4">
    <source>
        <dbReference type="EMBL" id="SHI54044.1"/>
    </source>
</evidence>
<evidence type="ECO:0000256" key="1">
    <source>
        <dbReference type="ARBA" id="ARBA00022614"/>
    </source>
</evidence>
<organism evidence="4 5">
    <name type="scientific">Lutispora thermophila DSM 19022</name>
    <dbReference type="NCBI Taxonomy" id="1122184"/>
    <lineage>
        <taxon>Bacteria</taxon>
        <taxon>Bacillati</taxon>
        <taxon>Bacillota</taxon>
        <taxon>Clostridia</taxon>
        <taxon>Lutisporales</taxon>
        <taxon>Lutisporaceae</taxon>
        <taxon>Lutispora</taxon>
    </lineage>
</organism>
<dbReference type="SMART" id="SM00365">
    <property type="entry name" value="LRR_SD22"/>
    <property type="match status" value="7"/>
</dbReference>
<dbReference type="InterPro" id="IPR002931">
    <property type="entry name" value="Transglutaminase-like"/>
</dbReference>
<dbReference type="SMART" id="SM00369">
    <property type="entry name" value="LRR_TYP"/>
    <property type="match status" value="6"/>
</dbReference>
<dbReference type="Gene3D" id="2.130.10.10">
    <property type="entry name" value="YVTN repeat-like/Quinoprotein amine dehydrogenase"/>
    <property type="match status" value="1"/>
</dbReference>
<dbReference type="SUPFAM" id="SSF69304">
    <property type="entry name" value="Tricorn protease N-terminal domain"/>
    <property type="match status" value="1"/>
</dbReference>
<dbReference type="PANTHER" id="PTHR46652">
    <property type="entry name" value="LEUCINE-RICH REPEAT AND IQ DOMAIN-CONTAINING PROTEIN 1-RELATED"/>
    <property type="match status" value="1"/>
</dbReference>
<dbReference type="PROSITE" id="PS51450">
    <property type="entry name" value="LRR"/>
    <property type="match status" value="7"/>
</dbReference>
<dbReference type="AlphaFoldDB" id="A0A1M6BZZ0"/>
<evidence type="ECO:0000313" key="5">
    <source>
        <dbReference type="Proteomes" id="UP000184442"/>
    </source>
</evidence>
<reference evidence="4 5" key="1">
    <citation type="submission" date="2016-11" db="EMBL/GenBank/DDBJ databases">
        <authorList>
            <person name="Jaros S."/>
            <person name="Januszkiewicz K."/>
            <person name="Wedrychowicz H."/>
        </authorList>
    </citation>
    <scope>NUCLEOTIDE SEQUENCE [LARGE SCALE GENOMIC DNA]</scope>
    <source>
        <strain evidence="4 5">DSM 19022</strain>
    </source>
</reference>
<dbReference type="Pfam" id="PF12799">
    <property type="entry name" value="LRR_4"/>
    <property type="match status" value="3"/>
</dbReference>
<dbReference type="RefSeq" id="WP_073024383.1">
    <property type="nucleotide sequence ID" value="NZ_FQZS01000004.1"/>
</dbReference>
<dbReference type="InterPro" id="IPR003591">
    <property type="entry name" value="Leu-rich_rpt_typical-subtyp"/>
</dbReference>
<dbReference type="EMBL" id="FQZS01000004">
    <property type="protein sequence ID" value="SHI54044.1"/>
    <property type="molecule type" value="Genomic_DNA"/>
</dbReference>
<dbReference type="InterPro" id="IPR001611">
    <property type="entry name" value="Leu-rich_rpt"/>
</dbReference>
<dbReference type="OrthoDB" id="9788327at2"/>
<dbReference type="Pfam" id="PF01841">
    <property type="entry name" value="Transglut_core"/>
    <property type="match status" value="1"/>
</dbReference>
<dbReference type="Proteomes" id="UP000184442">
    <property type="component" value="Unassembled WGS sequence"/>
</dbReference>
<feature type="domain" description="Transglutaminase-like" evidence="3">
    <location>
        <begin position="407"/>
        <end position="469"/>
    </location>
</feature>
<proteinExistence type="predicted"/>
<dbReference type="SUPFAM" id="SSF52058">
    <property type="entry name" value="L domain-like"/>
    <property type="match status" value="1"/>
</dbReference>
<dbReference type="Gene3D" id="3.80.10.10">
    <property type="entry name" value="Ribonuclease Inhibitor"/>
    <property type="match status" value="1"/>
</dbReference>
<dbReference type="InterPro" id="IPR050836">
    <property type="entry name" value="SDS22/Internalin_LRR"/>
</dbReference>